<keyword evidence="4" id="KW-1185">Reference proteome</keyword>
<dbReference type="PANTHER" id="PTHR44366:SF1">
    <property type="entry name" value="UDP-N-ACETYLGLUCOSAMINE--PEPTIDE N-ACETYLGLUCOSAMINYLTRANSFERASE 110 KDA SUBUNIT"/>
    <property type="match status" value="1"/>
</dbReference>
<proteinExistence type="predicted"/>
<dbReference type="GO" id="GO:0006493">
    <property type="term" value="P:protein O-linked glycosylation"/>
    <property type="evidence" value="ECO:0007669"/>
    <property type="project" value="InterPro"/>
</dbReference>
<dbReference type="InterPro" id="IPR019734">
    <property type="entry name" value="TPR_rpt"/>
</dbReference>
<evidence type="ECO:0000256" key="1">
    <source>
        <dbReference type="PROSITE-ProRule" id="PRU00339"/>
    </source>
</evidence>
<keyword evidence="2" id="KW-1133">Transmembrane helix</keyword>
<dbReference type="GO" id="GO:0097363">
    <property type="term" value="F:protein O-acetylglucosaminyltransferase activity"/>
    <property type="evidence" value="ECO:0007669"/>
    <property type="project" value="TreeGrafter"/>
</dbReference>
<sequence length="698" mass="78136">MESRKRKRGLRASRDKLALAIENAGFKTQHALAEAIASEEGLAKPPKDLVSKVFNEKAVSEKNFLRVARALKVAPHEIFLSNDSEGHTEDLVHHTVVQSENLVCDDNGLKQNLDAKQILSTNTSAVNGQRSPLFKQQAGVKHAYLWGLVILLGLAFLWFYANSTNDQVLQSTKIETPLGKVLIVLQSPPELNKLALALVEQSKAMSELNVMLPESPSAYFLSNDEVFTQLKAHAVMRLSVENTEFYAGLKVSISSPTHQRVLSNIFARHSEIKASTDVISQRIMQGLLSFVDGQPLGEQLVGRPEVFSRHLLALNDLFLSQSKAGLQAVEQQVSEVIALNENFANAYALMCVTKVRMRFLYDSIEALEDAGEYCDKAEALAPKHQDTLAAKILFLSKSGQLVDAILLAEQILNDEAFMFIESADFYALLVELYASVSLDDNVLTNSEEKLNSIEEKLLYYAEKAIDLESRHWHAYNELGNYYFRRGEIGSAKANYLQGSKVVKHGVMLSNLGTTQLCFAEFEQAATTYKSLLDIDTHTYLAYEQLGTVYLFMHDFNKALANKLTAILEQPEISIHQLWGSVGEIYRLLGNKEKAYDYFYSALQHVERDLLLESANNDDKLHALYYQAKLQSLAPSEYQMSHLETRVKAFLDNQQRLGLKAKSHLAWLAGKIGEDNQKQAIVSQISSICPAYEHSPELH</sequence>
<organism evidence="3 4">
    <name type="scientific">Agaribacter marinus</name>
    <dbReference type="NCBI Taxonomy" id="1431249"/>
    <lineage>
        <taxon>Bacteria</taxon>
        <taxon>Pseudomonadati</taxon>
        <taxon>Pseudomonadota</taxon>
        <taxon>Gammaproteobacteria</taxon>
        <taxon>Alteromonadales</taxon>
        <taxon>Alteromonadaceae</taxon>
        <taxon>Agaribacter</taxon>
    </lineage>
</organism>
<dbReference type="PANTHER" id="PTHR44366">
    <property type="entry name" value="UDP-N-ACETYLGLUCOSAMINE--PEPTIDE N-ACETYLGLUCOSAMINYLTRANSFERASE 110 KDA SUBUNIT"/>
    <property type="match status" value="1"/>
</dbReference>
<dbReference type="InterPro" id="IPR037919">
    <property type="entry name" value="OGT"/>
</dbReference>
<dbReference type="AlphaFoldDB" id="A0AA37WJT5"/>
<feature type="repeat" description="TPR" evidence="1">
    <location>
        <begin position="575"/>
        <end position="608"/>
    </location>
</feature>
<dbReference type="PROSITE" id="PS50005">
    <property type="entry name" value="TPR"/>
    <property type="match status" value="1"/>
</dbReference>
<feature type="transmembrane region" description="Helical" evidence="2">
    <location>
        <begin position="143"/>
        <end position="161"/>
    </location>
</feature>
<evidence type="ECO:0000313" key="4">
    <source>
        <dbReference type="Proteomes" id="UP001156601"/>
    </source>
</evidence>
<dbReference type="RefSeq" id="WP_284216526.1">
    <property type="nucleotide sequence ID" value="NZ_BSOT01000005.1"/>
</dbReference>
<dbReference type="SMART" id="SM00028">
    <property type="entry name" value="TPR"/>
    <property type="match status" value="3"/>
</dbReference>
<dbReference type="Proteomes" id="UP001156601">
    <property type="component" value="Unassembled WGS sequence"/>
</dbReference>
<keyword evidence="2" id="KW-0812">Transmembrane</keyword>
<keyword evidence="1" id="KW-0802">TPR repeat</keyword>
<dbReference type="EMBL" id="BSOT01000005">
    <property type="protein sequence ID" value="GLR70220.1"/>
    <property type="molecule type" value="Genomic_DNA"/>
</dbReference>
<evidence type="ECO:0000313" key="3">
    <source>
        <dbReference type="EMBL" id="GLR70220.1"/>
    </source>
</evidence>
<dbReference type="SUPFAM" id="SSF48452">
    <property type="entry name" value="TPR-like"/>
    <property type="match status" value="2"/>
</dbReference>
<comment type="caution">
    <text evidence="3">The sequence shown here is derived from an EMBL/GenBank/DDBJ whole genome shotgun (WGS) entry which is preliminary data.</text>
</comment>
<dbReference type="InterPro" id="IPR011990">
    <property type="entry name" value="TPR-like_helical_dom_sf"/>
</dbReference>
<reference evidence="3" key="2">
    <citation type="submission" date="2023-01" db="EMBL/GenBank/DDBJ databases">
        <title>Draft genome sequence of Agaribacter marinus strain NBRC 110023.</title>
        <authorList>
            <person name="Sun Q."/>
            <person name="Mori K."/>
        </authorList>
    </citation>
    <scope>NUCLEOTIDE SEQUENCE</scope>
    <source>
        <strain evidence="3">NBRC 110023</strain>
    </source>
</reference>
<evidence type="ECO:0000256" key="2">
    <source>
        <dbReference type="SAM" id="Phobius"/>
    </source>
</evidence>
<gene>
    <name evidence="3" type="ORF">GCM10007852_11280</name>
</gene>
<dbReference type="Gene3D" id="1.25.40.10">
    <property type="entry name" value="Tetratricopeptide repeat domain"/>
    <property type="match status" value="2"/>
</dbReference>
<name>A0AA37WJT5_9ALTE</name>
<protein>
    <recommendedName>
        <fullName evidence="5">Tetratricopeptide repeat-containing protein</fullName>
    </recommendedName>
</protein>
<reference evidence="3" key="1">
    <citation type="journal article" date="2014" name="Int. J. Syst. Evol. Microbiol.">
        <title>Complete genome sequence of Corynebacterium casei LMG S-19264T (=DSM 44701T), isolated from a smear-ripened cheese.</title>
        <authorList>
            <consortium name="US DOE Joint Genome Institute (JGI-PGF)"/>
            <person name="Walter F."/>
            <person name="Albersmeier A."/>
            <person name="Kalinowski J."/>
            <person name="Ruckert C."/>
        </authorList>
    </citation>
    <scope>NUCLEOTIDE SEQUENCE</scope>
    <source>
        <strain evidence="3">NBRC 110023</strain>
    </source>
</reference>
<accession>A0AA37WJT5</accession>
<evidence type="ECO:0008006" key="5">
    <source>
        <dbReference type="Google" id="ProtNLM"/>
    </source>
</evidence>
<keyword evidence="2" id="KW-0472">Membrane</keyword>